<evidence type="ECO:0000313" key="3">
    <source>
        <dbReference type="EMBL" id="WTT17218.1"/>
    </source>
</evidence>
<reference evidence="3" key="1">
    <citation type="submission" date="2022-10" db="EMBL/GenBank/DDBJ databases">
        <title>The complete genomes of actinobacterial strains from the NBC collection.</title>
        <authorList>
            <person name="Joergensen T.S."/>
            <person name="Alvarez Arevalo M."/>
            <person name="Sterndorff E.B."/>
            <person name="Faurdal D."/>
            <person name="Vuksanovic O."/>
            <person name="Mourched A.-S."/>
            <person name="Charusanti P."/>
            <person name="Shaw S."/>
            <person name="Blin K."/>
            <person name="Weber T."/>
        </authorList>
    </citation>
    <scope>NUCLEOTIDE SEQUENCE</scope>
    <source>
        <strain evidence="3">NBC_00093</strain>
    </source>
</reference>
<feature type="region of interest" description="Disordered" evidence="1">
    <location>
        <begin position="1"/>
        <end position="24"/>
    </location>
</feature>
<gene>
    <name evidence="3" type="ORF">OHA22_17590</name>
</gene>
<dbReference type="InterPro" id="IPR054738">
    <property type="entry name" value="Siphovirus-type_tail_C"/>
</dbReference>
<feature type="compositionally biased region" description="Low complexity" evidence="1">
    <location>
        <begin position="8"/>
        <end position="17"/>
    </location>
</feature>
<dbReference type="EMBL" id="CP108222">
    <property type="protein sequence ID" value="WTT17218.1"/>
    <property type="molecule type" value="Genomic_DNA"/>
</dbReference>
<feature type="domain" description="Siphovirus-type tail component C-terminal" evidence="2">
    <location>
        <begin position="211"/>
        <end position="309"/>
    </location>
</feature>
<dbReference type="Pfam" id="PF22768">
    <property type="entry name" value="SPP1_Dit"/>
    <property type="match status" value="1"/>
</dbReference>
<dbReference type="AlphaFoldDB" id="A0AAU1ZXQ8"/>
<sequence length="314" mass="33825">MAQTPARTTAYPDSTTDPDPPPGSLITREGQIQWAGLLLGPGTAYEIDRGGLTGWEDLPDFDTGDADHPTAHGAWAGARYAKPRRIGGTVWTVPATVGSPQSALTATRVLRQALLLADEERWLAVRLHGETLAVRARVSQRVLAADRVYATQGVSRAAVQWYATDPRRYLVAEQTAVTGPPQPESGLTWPLTWPLYWGQTVSTGDVVAANDGSAPTHPVITFSGPCVNPTVTDRTTDRRLRYTIRLAAGDQLVVDTGAGTVTLNGTASRRHTAAPDSGPEELFTFAPGRAQLAFRPDDFDSGAQMSVRWRSAEW</sequence>
<protein>
    <submittedName>
        <fullName evidence="3">Phage tail family protein</fullName>
    </submittedName>
</protein>
<evidence type="ECO:0000256" key="1">
    <source>
        <dbReference type="SAM" id="MobiDB-lite"/>
    </source>
</evidence>
<name>A0AAU1ZXQ8_9ACTN</name>
<proteinExistence type="predicted"/>
<evidence type="ECO:0000259" key="2">
    <source>
        <dbReference type="Pfam" id="PF22768"/>
    </source>
</evidence>
<accession>A0AAU1ZXQ8</accession>
<organism evidence="3">
    <name type="scientific">Streptomyces sp. NBC_00093</name>
    <dbReference type="NCBI Taxonomy" id="2975649"/>
    <lineage>
        <taxon>Bacteria</taxon>
        <taxon>Bacillati</taxon>
        <taxon>Actinomycetota</taxon>
        <taxon>Actinomycetes</taxon>
        <taxon>Kitasatosporales</taxon>
        <taxon>Streptomycetaceae</taxon>
        <taxon>Streptomyces</taxon>
    </lineage>
</organism>
<dbReference type="Gene3D" id="2.60.120.860">
    <property type="match status" value="1"/>
</dbReference>